<dbReference type="Proteomes" id="UP000662074">
    <property type="component" value="Unassembled WGS sequence"/>
</dbReference>
<reference evidence="2" key="1">
    <citation type="journal article" date="2014" name="Int. J. Syst. Evol. Microbiol.">
        <title>Complete genome sequence of Corynebacterium casei LMG S-19264T (=DSM 44701T), isolated from a smear-ripened cheese.</title>
        <authorList>
            <consortium name="US DOE Joint Genome Institute (JGI-PGF)"/>
            <person name="Walter F."/>
            <person name="Albersmeier A."/>
            <person name="Kalinowski J."/>
            <person name="Ruckert C."/>
        </authorList>
    </citation>
    <scope>NUCLEOTIDE SEQUENCE</scope>
    <source>
        <strain evidence="2">CCM 8711</strain>
    </source>
</reference>
<evidence type="ECO:0000313" key="2">
    <source>
        <dbReference type="EMBL" id="GGI50264.1"/>
    </source>
</evidence>
<reference evidence="2" key="2">
    <citation type="submission" date="2020-09" db="EMBL/GenBank/DDBJ databases">
        <authorList>
            <person name="Sun Q."/>
            <person name="Sedlacek I."/>
        </authorList>
    </citation>
    <scope>NUCLEOTIDE SEQUENCE</scope>
    <source>
        <strain evidence="2">CCM 8711</strain>
    </source>
</reference>
<protein>
    <submittedName>
        <fullName evidence="2">Uncharacterized protein</fullName>
    </submittedName>
</protein>
<dbReference type="AlphaFoldDB" id="A0A917JAQ5"/>
<organism evidence="2 3">
    <name type="scientific">Mucilaginibacter galii</name>
    <dbReference type="NCBI Taxonomy" id="2005073"/>
    <lineage>
        <taxon>Bacteria</taxon>
        <taxon>Pseudomonadati</taxon>
        <taxon>Bacteroidota</taxon>
        <taxon>Sphingobacteriia</taxon>
        <taxon>Sphingobacteriales</taxon>
        <taxon>Sphingobacteriaceae</taxon>
        <taxon>Mucilaginibacter</taxon>
    </lineage>
</organism>
<sequence>MKASDINIQHLIFLAGIGQICLAAGSVVIPKLLNWGKEMAKVQPLIKQIFYTYACYILVFNFSFGLLSVFVHADLTNGSRLATLVSGFIAVYWISRVGIQFFYFDRANFPTSGWHKLGEGVLVTLFFFFSAVYSYTFYSNFIQL</sequence>
<feature type="transmembrane region" description="Helical" evidence="1">
    <location>
        <begin position="79"/>
        <end position="99"/>
    </location>
</feature>
<comment type="caution">
    <text evidence="2">The sequence shown here is derived from an EMBL/GenBank/DDBJ whole genome shotgun (WGS) entry which is preliminary data.</text>
</comment>
<feature type="transmembrane region" description="Helical" evidence="1">
    <location>
        <begin position="120"/>
        <end position="138"/>
    </location>
</feature>
<proteinExistence type="predicted"/>
<keyword evidence="1" id="KW-0812">Transmembrane</keyword>
<name>A0A917JAQ5_9SPHI</name>
<keyword evidence="3" id="KW-1185">Reference proteome</keyword>
<feature type="transmembrane region" description="Helical" evidence="1">
    <location>
        <begin position="6"/>
        <end position="29"/>
    </location>
</feature>
<gene>
    <name evidence="2" type="ORF">GCM10011425_14760</name>
</gene>
<dbReference type="RefSeq" id="WP_188415302.1">
    <property type="nucleotide sequence ID" value="NZ_BMDO01000003.1"/>
</dbReference>
<evidence type="ECO:0000313" key="3">
    <source>
        <dbReference type="Proteomes" id="UP000662074"/>
    </source>
</evidence>
<evidence type="ECO:0000256" key="1">
    <source>
        <dbReference type="SAM" id="Phobius"/>
    </source>
</evidence>
<feature type="transmembrane region" description="Helical" evidence="1">
    <location>
        <begin position="50"/>
        <end position="73"/>
    </location>
</feature>
<dbReference type="EMBL" id="BMDO01000003">
    <property type="protein sequence ID" value="GGI50264.1"/>
    <property type="molecule type" value="Genomic_DNA"/>
</dbReference>
<keyword evidence="1" id="KW-1133">Transmembrane helix</keyword>
<keyword evidence="1" id="KW-0472">Membrane</keyword>
<accession>A0A917JAQ5</accession>